<dbReference type="EMBL" id="NGMM01000001">
    <property type="protein sequence ID" value="OTP18610.1"/>
    <property type="molecule type" value="Genomic_DNA"/>
</dbReference>
<organism evidence="2">
    <name type="scientific">Candidatus Enterococcus clewellii</name>
    <dbReference type="NCBI Taxonomy" id="1834193"/>
    <lineage>
        <taxon>Bacteria</taxon>
        <taxon>Bacillati</taxon>
        <taxon>Bacillota</taxon>
        <taxon>Bacilli</taxon>
        <taxon>Lactobacillales</taxon>
        <taxon>Enterococcaceae</taxon>
        <taxon>Enterococcus</taxon>
    </lineage>
</organism>
<dbReference type="RefSeq" id="WP_170924676.1">
    <property type="nucleotide sequence ID" value="NZ_CP147247.1"/>
</dbReference>
<evidence type="ECO:0000313" key="2">
    <source>
        <dbReference type="EMBL" id="OTP18610.1"/>
    </source>
</evidence>
<dbReference type="Gene3D" id="2.20.25.110">
    <property type="entry name" value="S-adenosyl-L-methionine-dependent methyltransferases"/>
    <property type="match status" value="1"/>
</dbReference>
<keyword evidence="4" id="KW-1185">Reference proteome</keyword>
<evidence type="ECO:0000259" key="1">
    <source>
        <dbReference type="Pfam" id="PF13649"/>
    </source>
</evidence>
<sequence>MFIEYGELSTIMYELTKPVGSSMNGDVEYYYEQLVGTTGKILEAGVGTGRMMIPLLQKGLSIEGVDLSEQMLAQCRNNLEEAGLSAPLYQGDLTALRLENKYEAIIMPTGSFCLLPRSCVQAVLQSFFTHLEVGGRLIIDLELPSWFVAKEVETSEYPMDKESGILFTCTAQTMDWHEQKTSYIHRYELVRNGYVEKTELSNFVLYWYGIEEFTMLLKAAGFSSISYEVGYGKDPAASLLTFFAEK</sequence>
<accession>A0A242KDJ0</accession>
<evidence type="ECO:0000313" key="3">
    <source>
        <dbReference type="EMBL" id="WYJ88671.1"/>
    </source>
</evidence>
<dbReference type="InterPro" id="IPR041698">
    <property type="entry name" value="Methyltransf_25"/>
</dbReference>
<proteinExistence type="predicted"/>
<reference evidence="3" key="2">
    <citation type="submission" date="2017-05" db="EMBL/GenBank/DDBJ databases">
        <authorList>
            <consortium name="The Broad Institute Genomics Platform"/>
            <consortium name="The Broad Institute Genomic Center for Infectious Diseases"/>
            <person name="Earl A."/>
            <person name="Manson A."/>
            <person name="Schwartman J."/>
            <person name="Gilmore M."/>
            <person name="Abouelleil A."/>
            <person name="Cao P."/>
            <person name="Chapman S."/>
            <person name="Cusick C."/>
            <person name="Shea T."/>
            <person name="Young S."/>
            <person name="Neafsey D."/>
            <person name="Nusbaum C."/>
            <person name="Birren B."/>
        </authorList>
    </citation>
    <scope>NUCLEOTIDE SEQUENCE</scope>
    <source>
        <strain evidence="3">9E7_DIV0242</strain>
    </source>
</reference>
<dbReference type="Gene3D" id="3.40.50.150">
    <property type="entry name" value="Vaccinia Virus protein VP39"/>
    <property type="match status" value="1"/>
</dbReference>
<dbReference type="SUPFAM" id="SSF53335">
    <property type="entry name" value="S-adenosyl-L-methionine-dependent methyltransferases"/>
    <property type="match status" value="1"/>
</dbReference>
<dbReference type="CDD" id="cd02440">
    <property type="entry name" value="AdoMet_MTases"/>
    <property type="match status" value="1"/>
</dbReference>
<reference evidence="3" key="3">
    <citation type="submission" date="2024-03" db="EMBL/GenBank/DDBJ databases">
        <title>The Genome Sequence of Enterococcus sp. DIV0242b.</title>
        <authorList>
            <consortium name="The Broad Institute Genomics Platform"/>
            <consortium name="The Broad Institute Microbial Omics Core"/>
            <consortium name="The Broad Institute Genomic Center for Infectious Diseases"/>
            <person name="Earl A."/>
            <person name="Manson A."/>
            <person name="Gilmore M."/>
            <person name="Schwartman J."/>
            <person name="Shea T."/>
            <person name="Abouelleil A."/>
            <person name="Cao P."/>
            <person name="Chapman S."/>
            <person name="Cusick C."/>
            <person name="Young S."/>
            <person name="Neafsey D."/>
            <person name="Nusbaum C."/>
            <person name="Birren B."/>
        </authorList>
    </citation>
    <scope>NUCLEOTIDE SEQUENCE</scope>
    <source>
        <strain evidence="3">9E7_DIV0242</strain>
    </source>
</reference>
<dbReference type="AlphaFoldDB" id="A0A242KDJ0"/>
<dbReference type="InterPro" id="IPR029063">
    <property type="entry name" value="SAM-dependent_MTases_sf"/>
</dbReference>
<protein>
    <recommendedName>
        <fullName evidence="1">Methyltransferase domain-containing protein</fullName>
    </recommendedName>
</protein>
<evidence type="ECO:0000313" key="4">
    <source>
        <dbReference type="Proteomes" id="UP000195141"/>
    </source>
</evidence>
<reference evidence="2" key="1">
    <citation type="submission" date="2017-05" db="EMBL/GenBank/DDBJ databases">
        <title>The Genome Sequence of Enterococcus sp. 9E7_DIV0242.</title>
        <authorList>
            <consortium name="The Broad Institute Genomics Platform"/>
            <consortium name="The Broad Institute Genomic Center for Infectious Diseases"/>
            <person name="Earl A."/>
            <person name="Manson A."/>
            <person name="Schwartman J."/>
            <person name="Gilmore M."/>
            <person name="Abouelleil A."/>
            <person name="Cao P."/>
            <person name="Chapman S."/>
            <person name="Cusick C."/>
            <person name="Shea T."/>
            <person name="Young S."/>
            <person name="Neafsey D."/>
            <person name="Nusbaum C."/>
            <person name="Birren B."/>
        </authorList>
    </citation>
    <scope>NUCLEOTIDE SEQUENCE [LARGE SCALE GENOMIC DNA]</scope>
    <source>
        <strain evidence="2">9E7_DIV0242</strain>
    </source>
</reference>
<feature type="domain" description="Methyltransferase" evidence="1">
    <location>
        <begin position="41"/>
        <end position="135"/>
    </location>
</feature>
<name>A0A242KDJ0_9ENTE</name>
<dbReference type="Pfam" id="PF13649">
    <property type="entry name" value="Methyltransf_25"/>
    <property type="match status" value="1"/>
</dbReference>
<dbReference type="Proteomes" id="UP000195141">
    <property type="component" value="Chromosome"/>
</dbReference>
<gene>
    <name evidence="3" type="ORF">A5888_000390</name>
    <name evidence="2" type="ORF">A5888_000424</name>
</gene>
<dbReference type="EMBL" id="CP147247">
    <property type="protein sequence ID" value="WYJ88671.1"/>
    <property type="molecule type" value="Genomic_DNA"/>
</dbReference>